<evidence type="ECO:0000313" key="2">
    <source>
        <dbReference type="EMBL" id="TRU23088.1"/>
    </source>
</evidence>
<sequence>MKPKSSSQPERELIPRENSCSRRYALISVHGDPTAEIGKEGAGGQNIYVRELGLGLAQQGHQVDMFTRREDPDSPAIEELAPGCRTIRLTAGPAQFIARTELFNHRPLA</sequence>
<dbReference type="InterPro" id="IPR028098">
    <property type="entry name" value="Glyco_trans_4-like_N"/>
</dbReference>
<organism evidence="2 3">
    <name type="scientific">Microcystis aeruginosa Ma_SC_T_19800800_S464</name>
    <dbReference type="NCBI Taxonomy" id="2486257"/>
    <lineage>
        <taxon>Bacteria</taxon>
        <taxon>Bacillati</taxon>
        <taxon>Cyanobacteriota</taxon>
        <taxon>Cyanophyceae</taxon>
        <taxon>Oscillatoriophycideae</taxon>
        <taxon>Chroococcales</taxon>
        <taxon>Microcystaceae</taxon>
        <taxon>Microcystis</taxon>
    </lineage>
</organism>
<dbReference type="EMBL" id="SFBL01000157">
    <property type="protein sequence ID" value="TRU23088.1"/>
    <property type="molecule type" value="Genomic_DNA"/>
</dbReference>
<accession>A0A552DLP2</accession>
<proteinExistence type="predicted"/>
<protein>
    <recommendedName>
        <fullName evidence="1">Glycosyltransferase subfamily 4-like N-terminal domain-containing protein</fullName>
    </recommendedName>
</protein>
<evidence type="ECO:0000259" key="1">
    <source>
        <dbReference type="Pfam" id="PF13579"/>
    </source>
</evidence>
<dbReference type="SUPFAM" id="SSF53756">
    <property type="entry name" value="UDP-Glycosyltransferase/glycogen phosphorylase"/>
    <property type="match status" value="1"/>
</dbReference>
<dbReference type="Gene3D" id="3.40.50.2000">
    <property type="entry name" value="Glycogen Phosphorylase B"/>
    <property type="match status" value="1"/>
</dbReference>
<name>A0A552DLP2_MICAE</name>
<evidence type="ECO:0000313" key="3">
    <source>
        <dbReference type="Proteomes" id="UP000319313"/>
    </source>
</evidence>
<feature type="domain" description="Glycosyltransferase subfamily 4-like N-terminal" evidence="1">
    <location>
        <begin position="43"/>
        <end position="95"/>
    </location>
</feature>
<dbReference type="AlphaFoldDB" id="A0A552DLP2"/>
<comment type="caution">
    <text evidence="2">The sequence shown here is derived from an EMBL/GenBank/DDBJ whole genome shotgun (WGS) entry which is preliminary data.</text>
</comment>
<reference evidence="2 3" key="1">
    <citation type="submission" date="2019-01" db="EMBL/GenBank/DDBJ databases">
        <title>Coherence of Microcystis species and biogeography revealed through population genomics.</title>
        <authorList>
            <person name="Perez-Carrascal O.M."/>
            <person name="Terrat Y."/>
            <person name="Giani A."/>
            <person name="Fortin N."/>
            <person name="Tromas N."/>
            <person name="Shapiro B.J."/>
        </authorList>
    </citation>
    <scope>NUCLEOTIDE SEQUENCE [LARGE SCALE GENOMIC DNA]</scope>
    <source>
        <strain evidence="2">Ma_SC_T_19800800_S464</strain>
    </source>
</reference>
<dbReference type="Pfam" id="PF13579">
    <property type="entry name" value="Glyco_trans_4_4"/>
    <property type="match status" value="1"/>
</dbReference>
<dbReference type="Proteomes" id="UP000319313">
    <property type="component" value="Unassembled WGS sequence"/>
</dbReference>
<gene>
    <name evidence="2" type="ORF">EWV81_17005</name>
</gene>